<keyword evidence="4" id="KW-1185">Reference proteome</keyword>
<dbReference type="SMART" id="SM00318">
    <property type="entry name" value="SNc"/>
    <property type="match status" value="1"/>
</dbReference>
<gene>
    <name evidence="3" type="ORF">G7Y85_01660</name>
</gene>
<dbReference type="InterPro" id="IPR016071">
    <property type="entry name" value="Staphylococal_nuclease_OB-fold"/>
</dbReference>
<dbReference type="Gene3D" id="2.40.50.90">
    <property type="match status" value="1"/>
</dbReference>
<accession>A0A6M2BL17</accession>
<reference evidence="3 4" key="1">
    <citation type="journal article" date="2014" name="Int. J. Syst. Evol. Microbiol.">
        <title>Solimonas terrae sp. nov., isolated from soil.</title>
        <authorList>
            <person name="Kim S.J."/>
            <person name="Moon J.Y."/>
            <person name="Weon H.Y."/>
            <person name="Ahn J.H."/>
            <person name="Chen W.M."/>
            <person name="Kwon S.W."/>
        </authorList>
    </citation>
    <scope>NUCLEOTIDE SEQUENCE [LARGE SCALE GENOMIC DNA]</scope>
    <source>
        <strain evidence="3 4">KIS83-12</strain>
    </source>
</reference>
<dbReference type="PANTHER" id="PTHR12302">
    <property type="entry name" value="EBNA2 BINDING PROTEIN P100"/>
    <property type="match status" value="1"/>
</dbReference>
<dbReference type="PANTHER" id="PTHR12302:SF26">
    <property type="entry name" value="BLR1266 PROTEIN"/>
    <property type="match status" value="1"/>
</dbReference>
<dbReference type="AlphaFoldDB" id="A0A6M2BL17"/>
<sequence length="131" mass="14397">MLRVHDGDTLTVRCGDHAAMTLRVDDIDAPELQQAYGVAAREALVEHVHGRPIAVTSRAIDRYGRTVAQIDNDAGDIGLQLVADGLAWCGMRPTRACRTTLAAARAAGRGLWAAPDPQPPWQWRRDHPRRD</sequence>
<dbReference type="SUPFAM" id="SSF50199">
    <property type="entry name" value="Staphylococcal nuclease"/>
    <property type="match status" value="1"/>
</dbReference>
<dbReference type="PROSITE" id="PS01123">
    <property type="entry name" value="TNASE_1"/>
    <property type="match status" value="1"/>
</dbReference>
<protein>
    <recommendedName>
        <fullName evidence="2">TNase-like domain-containing protein</fullName>
    </recommendedName>
</protein>
<comment type="caution">
    <text evidence="3">The sequence shown here is derived from an EMBL/GenBank/DDBJ whole genome shotgun (WGS) entry which is preliminary data.</text>
</comment>
<dbReference type="GO" id="GO:0004518">
    <property type="term" value="F:nuclease activity"/>
    <property type="evidence" value="ECO:0007669"/>
    <property type="project" value="InterPro"/>
</dbReference>
<evidence type="ECO:0000256" key="1">
    <source>
        <dbReference type="SAM" id="MobiDB-lite"/>
    </source>
</evidence>
<dbReference type="EMBL" id="JAAMOW010000001">
    <property type="protein sequence ID" value="NGY03462.1"/>
    <property type="molecule type" value="Genomic_DNA"/>
</dbReference>
<dbReference type="InterPro" id="IPR035437">
    <property type="entry name" value="SNase_OB-fold_sf"/>
</dbReference>
<dbReference type="GO" id="GO:0003676">
    <property type="term" value="F:nucleic acid binding"/>
    <property type="evidence" value="ECO:0007669"/>
    <property type="project" value="InterPro"/>
</dbReference>
<name>A0A6M2BL17_9GAMM</name>
<evidence type="ECO:0000259" key="2">
    <source>
        <dbReference type="PROSITE" id="PS50830"/>
    </source>
</evidence>
<proteinExistence type="predicted"/>
<dbReference type="Pfam" id="PF00565">
    <property type="entry name" value="SNase"/>
    <property type="match status" value="1"/>
</dbReference>
<dbReference type="InterPro" id="IPR002071">
    <property type="entry name" value="Thermonucl_AS"/>
</dbReference>
<organism evidence="3 4">
    <name type="scientific">Solimonas terrae</name>
    <dbReference type="NCBI Taxonomy" id="1396819"/>
    <lineage>
        <taxon>Bacteria</taxon>
        <taxon>Pseudomonadati</taxon>
        <taxon>Pseudomonadota</taxon>
        <taxon>Gammaproteobacteria</taxon>
        <taxon>Nevskiales</taxon>
        <taxon>Nevskiaceae</taxon>
        <taxon>Solimonas</taxon>
    </lineage>
</organism>
<feature type="domain" description="TNase-like" evidence="2">
    <location>
        <begin position="1"/>
        <end position="114"/>
    </location>
</feature>
<dbReference type="RefSeq" id="WP_166250890.1">
    <property type="nucleotide sequence ID" value="NZ_JAAMOW010000001.1"/>
</dbReference>
<dbReference type="PROSITE" id="PS50830">
    <property type="entry name" value="TNASE_3"/>
    <property type="match status" value="1"/>
</dbReference>
<feature type="region of interest" description="Disordered" evidence="1">
    <location>
        <begin position="111"/>
        <end position="131"/>
    </location>
</feature>
<evidence type="ECO:0000313" key="4">
    <source>
        <dbReference type="Proteomes" id="UP000472676"/>
    </source>
</evidence>
<evidence type="ECO:0000313" key="3">
    <source>
        <dbReference type="EMBL" id="NGY03462.1"/>
    </source>
</evidence>
<dbReference type="Proteomes" id="UP000472676">
    <property type="component" value="Unassembled WGS sequence"/>
</dbReference>